<evidence type="ECO:0000256" key="6">
    <source>
        <dbReference type="PROSITE-ProRule" id="PRU00076"/>
    </source>
</evidence>
<comment type="caution">
    <text evidence="6">Lacks conserved residue(s) required for the propagation of feature annotation.</text>
</comment>
<dbReference type="OrthoDB" id="5946752at2759"/>
<dbReference type="InterPro" id="IPR000742">
    <property type="entry name" value="EGF"/>
</dbReference>
<dbReference type="PROSITE" id="PS00010">
    <property type="entry name" value="ASX_HYDROXYL"/>
    <property type="match status" value="2"/>
</dbReference>
<keyword evidence="3" id="KW-0677">Repeat</keyword>
<dbReference type="EMBL" id="RCHS01000826">
    <property type="protein sequence ID" value="RMX56623.1"/>
    <property type="molecule type" value="Genomic_DNA"/>
</dbReference>
<evidence type="ECO:0000256" key="3">
    <source>
        <dbReference type="ARBA" id="ARBA00022737"/>
    </source>
</evidence>
<dbReference type="InterPro" id="IPR000152">
    <property type="entry name" value="EGF-type_Asp/Asn_hydroxyl_site"/>
</dbReference>
<dbReference type="InterPro" id="IPR003609">
    <property type="entry name" value="Pan_app"/>
</dbReference>
<keyword evidence="7" id="KW-0472">Membrane</keyword>
<evidence type="ECO:0000256" key="1">
    <source>
        <dbReference type="ARBA" id="ARBA00022536"/>
    </source>
</evidence>
<dbReference type="SMART" id="SM00179">
    <property type="entry name" value="EGF_CA"/>
    <property type="match status" value="3"/>
</dbReference>
<comment type="caution">
    <text evidence="10">The sequence shown here is derived from an EMBL/GenBank/DDBJ whole genome shotgun (WGS) entry which is preliminary data.</text>
</comment>
<dbReference type="PROSITE" id="PS50026">
    <property type="entry name" value="EGF_3"/>
    <property type="match status" value="3"/>
</dbReference>
<keyword evidence="1 6" id="KW-0245">EGF-like domain</keyword>
<feature type="domain" description="EGF-like" evidence="8">
    <location>
        <begin position="91"/>
        <end position="129"/>
    </location>
</feature>
<reference evidence="10 11" key="1">
    <citation type="journal article" date="2018" name="Sci. Rep.">
        <title>Comparative analysis of the Pocillopora damicornis genome highlights role of immune system in coral evolution.</title>
        <authorList>
            <person name="Cunning R."/>
            <person name="Bay R.A."/>
            <person name="Gillette P."/>
            <person name="Baker A.C."/>
            <person name="Traylor-Knowles N."/>
        </authorList>
    </citation>
    <scope>NUCLEOTIDE SEQUENCE [LARGE SCALE GENOMIC DNA]</scope>
    <source>
        <strain evidence="10">RSMAS</strain>
        <tissue evidence="10">Whole animal</tissue>
    </source>
</reference>
<feature type="transmembrane region" description="Helical" evidence="7">
    <location>
        <begin position="744"/>
        <end position="768"/>
    </location>
</feature>
<dbReference type="Proteomes" id="UP000275408">
    <property type="component" value="Unassembled WGS sequence"/>
</dbReference>
<evidence type="ECO:0000256" key="2">
    <source>
        <dbReference type="ARBA" id="ARBA00022729"/>
    </source>
</evidence>
<dbReference type="Gene3D" id="2.10.25.10">
    <property type="entry name" value="Laminin"/>
    <property type="match status" value="4"/>
</dbReference>
<dbReference type="FunFam" id="2.10.25.10:FF:000038">
    <property type="entry name" value="Fibrillin 2"/>
    <property type="match status" value="2"/>
</dbReference>
<feature type="domain" description="EGF-like" evidence="8">
    <location>
        <begin position="131"/>
        <end position="171"/>
    </location>
</feature>
<organism evidence="10 11">
    <name type="scientific">Pocillopora damicornis</name>
    <name type="common">Cauliflower coral</name>
    <name type="synonym">Millepora damicornis</name>
    <dbReference type="NCBI Taxonomy" id="46731"/>
    <lineage>
        <taxon>Eukaryota</taxon>
        <taxon>Metazoa</taxon>
        <taxon>Cnidaria</taxon>
        <taxon>Anthozoa</taxon>
        <taxon>Hexacorallia</taxon>
        <taxon>Scleractinia</taxon>
        <taxon>Astrocoeniina</taxon>
        <taxon>Pocilloporidae</taxon>
        <taxon>Pocillopora</taxon>
    </lineage>
</organism>
<sequence length="870" mass="97277">MGKNDTLSANCRQLEFSAVLHGRRLINNVIQVSGISAQDSCELLCYLEANCVSYNFVEGNNGVKQCELNNSTYEGNEWDLEQDSNSVYRGAMDACLSNRCMNDATCQTGFTHRGYRCLCSEGFHGEDCEEDIDECDIGTYSCSDVSDCINTKGSYSCTCKQGYEGDGWNCSVKLVSTCKEIYDYNISLNGNRDYLLNIGSEMIPVYCHMDNNGLGENGECEGGGWTLVMKTDGTKMTFHYDSQLWSNNESFNAHDGTTGFDTLETKLPTYWSTPFSKICLGMKINTQLNFISIDRPSNSLHALVADGQYRNILLGRDKWKKLVGSQASLQHNCNKDGFNVFGTDYGHSRTRIGILGNNEDDCRYCDSRIGFGAGGAHDNSNTCGNEVSFVHYASIQFLVWLHLIPLTTCATENCRDLVFRTTRLFDGKRLINYVILAAEVKDDQFCAALCFMENNCFSYNTKTRVINGKLKCELNNATHEGHENDLLDDPDYFYCAAENACASNPCSNKATCQTGFTNFGYRCLCPRGFTEIDECFSGTHSCDANAECINTAGSYNCTCRPGYHGNGSSCEALSSCKKIHDSNRSSNGNRDYLLNIGSEMIPVYCHMDNNGLGENGECNGGGWTLVMKTDGTKVKSGDTSQLNIIKRYFVFPENCRDLVFSTTRLFEGKRLINYMIRAVEVKDKKFCAALCFMENNCFSYNTKTRSINGKLKCELNNATHEEHENDLLDNPDYIYRAAELEMSLFFISFLNTAFVLVRMLVPVTLAVIKLPVKRVSRTLDIVACVQEDLRKLMSVFREHTVAMLMQSVQTRLVRTTVPVDLDIMETEAAAKVGVSLTQYPHVRKFTTAIENKAYFLKVGNQSILAYCVLN</sequence>
<dbReference type="PANTHER" id="PTHR24039">
    <property type="entry name" value="FIBRILLIN-RELATED"/>
    <property type="match status" value="1"/>
</dbReference>
<feature type="disulfide bond" evidence="6">
    <location>
        <begin position="100"/>
        <end position="117"/>
    </location>
</feature>
<dbReference type="FunFam" id="2.10.25.10:FF:000173">
    <property type="entry name" value="Neurogenic locus notch protein 2"/>
    <property type="match status" value="1"/>
</dbReference>
<accession>A0A3M6USF2</accession>
<feature type="domain" description="Apple" evidence="9">
    <location>
        <begin position="655"/>
        <end position="738"/>
    </location>
</feature>
<proteinExistence type="predicted"/>
<evidence type="ECO:0000259" key="9">
    <source>
        <dbReference type="PROSITE" id="PS50948"/>
    </source>
</evidence>
<feature type="disulfide bond" evidence="6">
    <location>
        <begin position="119"/>
        <end position="128"/>
    </location>
</feature>
<dbReference type="CDD" id="cd00054">
    <property type="entry name" value="EGF_CA"/>
    <property type="match status" value="3"/>
</dbReference>
<dbReference type="InterPro" id="IPR001881">
    <property type="entry name" value="EGF-like_Ca-bd_dom"/>
</dbReference>
<dbReference type="PROSITE" id="PS01186">
    <property type="entry name" value="EGF_2"/>
    <property type="match status" value="3"/>
</dbReference>
<keyword evidence="7" id="KW-1133">Transmembrane helix</keyword>
<gene>
    <name evidence="10" type="ORF">pdam_00002354</name>
</gene>
<keyword evidence="11" id="KW-1185">Reference proteome</keyword>
<keyword evidence="4 6" id="KW-1015">Disulfide bond</keyword>
<dbReference type="GO" id="GO:0005509">
    <property type="term" value="F:calcium ion binding"/>
    <property type="evidence" value="ECO:0007669"/>
    <property type="project" value="InterPro"/>
</dbReference>
<feature type="domain" description="EGF-like" evidence="8">
    <location>
        <begin position="531"/>
        <end position="571"/>
    </location>
</feature>
<evidence type="ECO:0000256" key="4">
    <source>
        <dbReference type="ARBA" id="ARBA00023157"/>
    </source>
</evidence>
<evidence type="ECO:0000256" key="7">
    <source>
        <dbReference type="SAM" id="Phobius"/>
    </source>
</evidence>
<evidence type="ECO:0000259" key="8">
    <source>
        <dbReference type="PROSITE" id="PS50026"/>
    </source>
</evidence>
<evidence type="ECO:0000256" key="5">
    <source>
        <dbReference type="ARBA" id="ARBA00023180"/>
    </source>
</evidence>
<keyword evidence="7" id="KW-0812">Transmembrane</keyword>
<protein>
    <submittedName>
        <fullName evidence="10">Uncharacterized protein</fullName>
    </submittedName>
</protein>
<dbReference type="Pfam" id="PF00008">
    <property type="entry name" value="EGF"/>
    <property type="match status" value="2"/>
</dbReference>
<feature type="domain" description="Apple" evidence="9">
    <location>
        <begin position="11"/>
        <end position="95"/>
    </location>
</feature>
<dbReference type="PROSITE" id="PS00022">
    <property type="entry name" value="EGF_1"/>
    <property type="match status" value="1"/>
</dbReference>
<evidence type="ECO:0000313" key="11">
    <source>
        <dbReference type="Proteomes" id="UP000275408"/>
    </source>
</evidence>
<dbReference type="PROSITE" id="PS50948">
    <property type="entry name" value="PAN"/>
    <property type="match status" value="2"/>
</dbReference>
<keyword evidence="2" id="KW-0732">Signal</keyword>
<dbReference type="AlphaFoldDB" id="A0A3M6USF2"/>
<dbReference type="SUPFAM" id="SSF57196">
    <property type="entry name" value="EGF/Laminin"/>
    <property type="match status" value="3"/>
</dbReference>
<dbReference type="STRING" id="46731.A0A3M6USF2"/>
<dbReference type="InterPro" id="IPR018097">
    <property type="entry name" value="EGF_Ca-bd_CS"/>
</dbReference>
<dbReference type="Pfam" id="PF07645">
    <property type="entry name" value="EGF_CA"/>
    <property type="match status" value="2"/>
</dbReference>
<keyword evidence="5" id="KW-0325">Glycoprotein</keyword>
<evidence type="ECO:0000313" key="10">
    <source>
        <dbReference type="EMBL" id="RMX56623.1"/>
    </source>
</evidence>
<dbReference type="PROSITE" id="PS01187">
    <property type="entry name" value="EGF_CA"/>
    <property type="match status" value="2"/>
</dbReference>
<dbReference type="InterPro" id="IPR049883">
    <property type="entry name" value="NOTCH1_EGF-like"/>
</dbReference>
<dbReference type="SMART" id="SM00181">
    <property type="entry name" value="EGF"/>
    <property type="match status" value="4"/>
</dbReference>
<name>A0A3M6USF2_POCDA</name>